<organism evidence="3 4">
    <name type="scientific">Nyctereutes procyonoides</name>
    <name type="common">Raccoon dog</name>
    <name type="synonym">Canis procyonoides</name>
    <dbReference type="NCBI Taxonomy" id="34880"/>
    <lineage>
        <taxon>Eukaryota</taxon>
        <taxon>Metazoa</taxon>
        <taxon>Chordata</taxon>
        <taxon>Craniata</taxon>
        <taxon>Vertebrata</taxon>
        <taxon>Euteleostomi</taxon>
        <taxon>Mammalia</taxon>
        <taxon>Eutheria</taxon>
        <taxon>Laurasiatheria</taxon>
        <taxon>Carnivora</taxon>
        <taxon>Caniformia</taxon>
        <taxon>Canidae</taxon>
        <taxon>Nyctereutes</taxon>
    </lineage>
</organism>
<proteinExistence type="predicted"/>
<sequence length="566" mass="59386">MVGQRAPHRRLSVLLLTPLCLLHGGAAGQPQWPQRAPDRGHAVQGVRGTLWSWPGALAPASAGLLELHPPGLTEARPVAVTHGAESTVEAGAWALGAVSLQNSSLGPSFPWPVPLWKPQVRLSDPFPVEGTSVAATCAVREGTEPEDLVEVSDQWLQLDSVNRTHLGWYVCSAHNAVNQLSSDGTFLDRASVIACASRAHAGLYTCRPAAAAWTPAPRHQAHRPALLNCAPHPWGCDFGLHLARGAFNCPAAVGRAPGNWPYCSQQRHLESPAARLPSGSVFTCTGQHPALALPTLCRITLPTCWTTATVGDQFIMLSCEWPGGEPPAMLSWQDGQQQPLTGRPSICCRPRKTWLAESSPVGVLTPSVSPAAGGGPAQGPVPGGGEARLGCALLGDTPPARLLWQGPRRRLLLGTRPSPSAAHLRAPLRQVRCRCPGRAREPGLGGGGWGPRAARQGPPKLGGLDPGARCALRPPFSAYPEVLGAAGTGVVVATVASLLVFQHAAQHPETLPCLGQLLQSHQYRDSREGLEAPAGLEPPPTTPGSDPAQEPTDALVNVTITVTTTS</sequence>
<feature type="signal peptide" evidence="2">
    <location>
        <begin position="1"/>
        <end position="27"/>
    </location>
</feature>
<reference evidence="3" key="1">
    <citation type="submission" date="2020-12" db="EMBL/GenBank/DDBJ databases">
        <authorList>
            <consortium name="Molecular Ecology Group"/>
        </authorList>
    </citation>
    <scope>NUCLEOTIDE SEQUENCE</scope>
    <source>
        <strain evidence="3">TBG_1078</strain>
    </source>
</reference>
<evidence type="ECO:0000313" key="3">
    <source>
        <dbReference type="EMBL" id="CAD7690180.1"/>
    </source>
</evidence>
<feature type="chain" id="PRO_5032919347" evidence="2">
    <location>
        <begin position="28"/>
        <end position="566"/>
    </location>
</feature>
<keyword evidence="2" id="KW-0732">Signal</keyword>
<accession>A0A811ZNQ3</accession>
<dbReference type="AlphaFoldDB" id="A0A811ZNQ3"/>
<dbReference type="EMBL" id="CAJHUB010000769">
    <property type="protein sequence ID" value="CAD7690180.1"/>
    <property type="molecule type" value="Genomic_DNA"/>
</dbReference>
<gene>
    <name evidence="3" type="ORF">NYPRO_LOCUS22974</name>
</gene>
<protein>
    <submittedName>
        <fullName evidence="3">(raccoon dog) hypothetical protein</fullName>
    </submittedName>
</protein>
<dbReference type="Proteomes" id="UP000645828">
    <property type="component" value="Unassembled WGS sequence"/>
</dbReference>
<evidence type="ECO:0000313" key="4">
    <source>
        <dbReference type="Proteomes" id="UP000645828"/>
    </source>
</evidence>
<keyword evidence="4" id="KW-1185">Reference proteome</keyword>
<comment type="caution">
    <text evidence="3">The sequence shown here is derived from an EMBL/GenBank/DDBJ whole genome shotgun (WGS) entry which is preliminary data.</text>
</comment>
<feature type="region of interest" description="Disordered" evidence="1">
    <location>
        <begin position="524"/>
        <end position="553"/>
    </location>
</feature>
<name>A0A811ZNQ3_NYCPR</name>
<evidence type="ECO:0000256" key="1">
    <source>
        <dbReference type="SAM" id="MobiDB-lite"/>
    </source>
</evidence>
<evidence type="ECO:0000256" key="2">
    <source>
        <dbReference type="SAM" id="SignalP"/>
    </source>
</evidence>